<reference evidence="1 2" key="1">
    <citation type="submission" date="2014-02" db="EMBL/GenBank/DDBJ databases">
        <title>Whole genome shotgun sequence of Rhodococcus wratislaviensis NBRC 100605.</title>
        <authorList>
            <person name="Hosoyama A."/>
            <person name="Tsuchikane K."/>
            <person name="Yoshida I."/>
            <person name="Ohji S."/>
            <person name="Ichikawa N."/>
            <person name="Yamazoe A."/>
            <person name="Fujita N."/>
        </authorList>
    </citation>
    <scope>NUCLEOTIDE SEQUENCE [LARGE SCALE GENOMIC DNA]</scope>
    <source>
        <strain evidence="1 2">NBRC 100605</strain>
    </source>
</reference>
<sequence>MNVFLSDGGTTARIAAKDNTADGAAPLVRPKRGTPGSAVLVTSHSDDLVEKSKGSEGVVSADGIRVYTLTGLSVLC</sequence>
<organism evidence="1 2">
    <name type="scientific">Rhodococcus wratislaviensis NBRC 100605</name>
    <dbReference type="NCBI Taxonomy" id="1219028"/>
    <lineage>
        <taxon>Bacteria</taxon>
        <taxon>Bacillati</taxon>
        <taxon>Actinomycetota</taxon>
        <taxon>Actinomycetes</taxon>
        <taxon>Mycobacteriales</taxon>
        <taxon>Nocardiaceae</taxon>
        <taxon>Rhodococcus</taxon>
    </lineage>
</organism>
<name>X0PUW3_RHOWR</name>
<evidence type="ECO:0000313" key="2">
    <source>
        <dbReference type="Proteomes" id="UP000019491"/>
    </source>
</evidence>
<dbReference type="AlphaFoldDB" id="X0PUW3"/>
<dbReference type="Proteomes" id="UP000019491">
    <property type="component" value="Unassembled WGS sequence"/>
</dbReference>
<keyword evidence="2" id="KW-1185">Reference proteome</keyword>
<accession>X0PUW3</accession>
<protein>
    <submittedName>
        <fullName evidence="1">Uncharacterized protein</fullName>
    </submittedName>
</protein>
<gene>
    <name evidence="1" type="ORF">RW1_036_00090</name>
</gene>
<comment type="caution">
    <text evidence="1">The sequence shown here is derived from an EMBL/GenBank/DDBJ whole genome shotgun (WGS) entry which is preliminary data.</text>
</comment>
<dbReference type="EMBL" id="BAWF01000036">
    <property type="protein sequence ID" value="GAF46984.1"/>
    <property type="molecule type" value="Genomic_DNA"/>
</dbReference>
<proteinExistence type="predicted"/>
<evidence type="ECO:0000313" key="1">
    <source>
        <dbReference type="EMBL" id="GAF46984.1"/>
    </source>
</evidence>